<comment type="subcellular location">
    <subcellularLocation>
        <location evidence="1">Nucleus</location>
    </subcellularLocation>
</comment>
<proteinExistence type="inferred from homology"/>
<organism evidence="8 9">
    <name type="scientific">Stegodyphus mimosarum</name>
    <name type="common">African social velvet spider</name>
    <dbReference type="NCBI Taxonomy" id="407821"/>
    <lineage>
        <taxon>Eukaryota</taxon>
        <taxon>Metazoa</taxon>
        <taxon>Ecdysozoa</taxon>
        <taxon>Arthropoda</taxon>
        <taxon>Chelicerata</taxon>
        <taxon>Arachnida</taxon>
        <taxon>Araneae</taxon>
        <taxon>Araneomorphae</taxon>
        <taxon>Entelegynae</taxon>
        <taxon>Eresoidea</taxon>
        <taxon>Eresidae</taxon>
        <taxon>Stegodyphus</taxon>
    </lineage>
</organism>
<feature type="non-terminal residue" evidence="8">
    <location>
        <position position="63"/>
    </location>
</feature>
<dbReference type="InterPro" id="IPR009072">
    <property type="entry name" value="Histone-fold"/>
</dbReference>
<evidence type="ECO:0000256" key="5">
    <source>
        <dbReference type="ARBA" id="ARBA00023242"/>
    </source>
</evidence>
<comment type="similarity">
    <text evidence="6">Belongs to the NFYC/HAP5 subunit family.</text>
</comment>
<dbReference type="GO" id="GO:0001228">
    <property type="term" value="F:DNA-binding transcription activator activity, RNA polymerase II-specific"/>
    <property type="evidence" value="ECO:0007669"/>
    <property type="project" value="TreeGrafter"/>
</dbReference>
<accession>A0A087UV46</accession>
<evidence type="ECO:0000256" key="1">
    <source>
        <dbReference type="ARBA" id="ARBA00004123"/>
    </source>
</evidence>
<dbReference type="GO" id="GO:0046982">
    <property type="term" value="F:protein heterodimerization activity"/>
    <property type="evidence" value="ECO:0007669"/>
    <property type="project" value="InterPro"/>
</dbReference>
<dbReference type="Gene3D" id="1.10.20.10">
    <property type="entry name" value="Histone, subunit A"/>
    <property type="match status" value="1"/>
</dbReference>
<dbReference type="InterPro" id="IPR050568">
    <property type="entry name" value="Transcr_DNA_Rep_Reg"/>
</dbReference>
<evidence type="ECO:0000256" key="4">
    <source>
        <dbReference type="ARBA" id="ARBA00023163"/>
    </source>
</evidence>
<name>A0A087UV46_STEMI</name>
<evidence type="ECO:0000256" key="6">
    <source>
        <dbReference type="ARBA" id="ARBA00038129"/>
    </source>
</evidence>
<dbReference type="Proteomes" id="UP000054359">
    <property type="component" value="Unassembled WGS sequence"/>
</dbReference>
<dbReference type="GO" id="GO:0016602">
    <property type="term" value="C:CCAAT-binding factor complex"/>
    <property type="evidence" value="ECO:0007669"/>
    <property type="project" value="TreeGrafter"/>
</dbReference>
<keyword evidence="2" id="KW-0805">Transcription regulation</keyword>
<dbReference type="GO" id="GO:0000978">
    <property type="term" value="F:RNA polymerase II cis-regulatory region sequence-specific DNA binding"/>
    <property type="evidence" value="ECO:0007669"/>
    <property type="project" value="TreeGrafter"/>
</dbReference>
<dbReference type="AlphaFoldDB" id="A0A087UV46"/>
<sequence length="63" mass="7326">MSQPETFSQSSNTSHGNTNEAQQVLDVFWDREMEEIRNLGANDFKNQELPLARIKKIMKLDED</sequence>
<evidence type="ECO:0000313" key="9">
    <source>
        <dbReference type="Proteomes" id="UP000054359"/>
    </source>
</evidence>
<keyword evidence="9" id="KW-1185">Reference proteome</keyword>
<evidence type="ECO:0000313" key="8">
    <source>
        <dbReference type="EMBL" id="KFM81235.1"/>
    </source>
</evidence>
<feature type="region of interest" description="Disordered" evidence="7">
    <location>
        <begin position="1"/>
        <end position="22"/>
    </location>
</feature>
<dbReference type="PANTHER" id="PTHR10252:SF8">
    <property type="entry name" value="NUCLEAR TRANSCRIPTION FACTOR Y SUBUNIT GAMMA"/>
    <property type="match status" value="1"/>
</dbReference>
<reference evidence="8 9" key="1">
    <citation type="submission" date="2013-11" db="EMBL/GenBank/DDBJ databases">
        <title>Genome sequencing of Stegodyphus mimosarum.</title>
        <authorList>
            <person name="Bechsgaard J."/>
        </authorList>
    </citation>
    <scope>NUCLEOTIDE SEQUENCE [LARGE SCALE GENOMIC DNA]</scope>
</reference>
<dbReference type="PANTHER" id="PTHR10252">
    <property type="entry name" value="HISTONE-LIKE TRANSCRIPTION FACTOR CCAAT-RELATED"/>
    <property type="match status" value="1"/>
</dbReference>
<evidence type="ECO:0000256" key="3">
    <source>
        <dbReference type="ARBA" id="ARBA00023125"/>
    </source>
</evidence>
<evidence type="ECO:0000256" key="7">
    <source>
        <dbReference type="SAM" id="MobiDB-lite"/>
    </source>
</evidence>
<protein>
    <submittedName>
        <fullName evidence="8">Nuclear transcription factor Y subunit gamma</fullName>
    </submittedName>
</protein>
<dbReference type="SUPFAM" id="SSF47113">
    <property type="entry name" value="Histone-fold"/>
    <property type="match status" value="1"/>
</dbReference>
<dbReference type="OrthoDB" id="1272441at2759"/>
<keyword evidence="3" id="KW-0238">DNA-binding</keyword>
<keyword evidence="4" id="KW-0804">Transcription</keyword>
<evidence type="ECO:0000256" key="2">
    <source>
        <dbReference type="ARBA" id="ARBA00023015"/>
    </source>
</evidence>
<dbReference type="EMBL" id="KK121794">
    <property type="protein sequence ID" value="KFM81235.1"/>
    <property type="molecule type" value="Genomic_DNA"/>
</dbReference>
<gene>
    <name evidence="8" type="ORF">X975_09283</name>
</gene>
<dbReference type="STRING" id="407821.A0A087UV46"/>
<keyword evidence="5" id="KW-0539">Nucleus</keyword>